<organism evidence="7 8">
    <name type="scientific">Spongiibacter nanhainus</name>
    <dbReference type="NCBI Taxonomy" id="2794344"/>
    <lineage>
        <taxon>Bacteria</taxon>
        <taxon>Pseudomonadati</taxon>
        <taxon>Pseudomonadota</taxon>
        <taxon>Gammaproteobacteria</taxon>
        <taxon>Cellvibrionales</taxon>
        <taxon>Spongiibacteraceae</taxon>
        <taxon>Spongiibacter</taxon>
    </lineage>
</organism>
<feature type="active site" description="Proton donor" evidence="5">
    <location>
        <position position="124"/>
    </location>
</feature>
<dbReference type="EMBL" id="CP066167">
    <property type="protein sequence ID" value="QQD16710.1"/>
    <property type="molecule type" value="Genomic_DNA"/>
</dbReference>
<evidence type="ECO:0000313" key="8">
    <source>
        <dbReference type="Proteomes" id="UP000596063"/>
    </source>
</evidence>
<dbReference type="CDD" id="cd16343">
    <property type="entry name" value="LMWPTP"/>
    <property type="match status" value="1"/>
</dbReference>
<dbReference type="Pfam" id="PF01451">
    <property type="entry name" value="LMWPc"/>
    <property type="match status" value="1"/>
</dbReference>
<name>A0A7T4QXQ1_9GAMM</name>
<dbReference type="EC" id="3.1.3.48" evidence="2"/>
<dbReference type="PANTHER" id="PTHR11717">
    <property type="entry name" value="LOW MOLECULAR WEIGHT PROTEIN TYROSINE PHOSPHATASE"/>
    <property type="match status" value="1"/>
</dbReference>
<dbReference type="Gene3D" id="3.40.50.2300">
    <property type="match status" value="1"/>
</dbReference>
<reference evidence="7 8" key="1">
    <citation type="submission" date="2020-12" db="EMBL/GenBank/DDBJ databases">
        <authorList>
            <person name="Shan Y."/>
        </authorList>
    </citation>
    <scope>NUCLEOTIDE SEQUENCE [LARGE SCALE GENOMIC DNA]</scope>
    <source>
        <strain evidence="8">csc3.9</strain>
    </source>
</reference>
<keyword evidence="3" id="KW-0378">Hydrolase</keyword>
<dbReference type="InterPro" id="IPR050438">
    <property type="entry name" value="LMW_PTPase"/>
</dbReference>
<accession>A0A7T4QXQ1</accession>
<dbReference type="AlphaFoldDB" id="A0A7T4QXQ1"/>
<dbReference type="PANTHER" id="PTHR11717:SF7">
    <property type="entry name" value="LOW MOLECULAR WEIGHT PHOSPHOTYROSINE PROTEIN PHOSPHATASE"/>
    <property type="match status" value="1"/>
</dbReference>
<evidence type="ECO:0000256" key="4">
    <source>
        <dbReference type="ARBA" id="ARBA00022912"/>
    </source>
</evidence>
<dbReference type="PRINTS" id="PR00719">
    <property type="entry name" value="LMWPTPASE"/>
</dbReference>
<dbReference type="InterPro" id="IPR017867">
    <property type="entry name" value="Tyr_phospatase_low_mol_wt"/>
</dbReference>
<keyword evidence="4" id="KW-0904">Protein phosphatase</keyword>
<evidence type="ECO:0000256" key="3">
    <source>
        <dbReference type="ARBA" id="ARBA00022801"/>
    </source>
</evidence>
<proteinExistence type="inferred from homology"/>
<comment type="similarity">
    <text evidence="1">Belongs to the low molecular weight phosphotyrosine protein phosphatase family.</text>
</comment>
<evidence type="ECO:0000256" key="2">
    <source>
        <dbReference type="ARBA" id="ARBA00013064"/>
    </source>
</evidence>
<evidence type="ECO:0000256" key="1">
    <source>
        <dbReference type="ARBA" id="ARBA00011063"/>
    </source>
</evidence>
<feature type="domain" description="Phosphotyrosine protein phosphatase I" evidence="6">
    <location>
        <begin position="2"/>
        <end position="150"/>
    </location>
</feature>
<evidence type="ECO:0000259" key="6">
    <source>
        <dbReference type="SMART" id="SM00226"/>
    </source>
</evidence>
<dbReference type="FunFam" id="3.40.50.2300:FF:000113">
    <property type="entry name" value="Low molecular weight protein-tyrosine-phosphatase"/>
    <property type="match status" value="1"/>
</dbReference>
<dbReference type="SUPFAM" id="SSF52788">
    <property type="entry name" value="Phosphotyrosine protein phosphatases I"/>
    <property type="match status" value="1"/>
</dbReference>
<dbReference type="InterPro" id="IPR023485">
    <property type="entry name" value="Ptyr_pPase"/>
</dbReference>
<gene>
    <name evidence="7" type="ORF">I6N98_09910</name>
</gene>
<evidence type="ECO:0000256" key="5">
    <source>
        <dbReference type="PIRSR" id="PIRSR617867-1"/>
    </source>
</evidence>
<dbReference type="RefSeq" id="WP_198568212.1">
    <property type="nucleotide sequence ID" value="NZ_CP066167.1"/>
</dbReference>
<dbReference type="InterPro" id="IPR036196">
    <property type="entry name" value="Ptyr_pPase_sf"/>
</dbReference>
<evidence type="ECO:0000313" key="7">
    <source>
        <dbReference type="EMBL" id="QQD16710.1"/>
    </source>
</evidence>
<dbReference type="KEGG" id="snan:I6N98_09910"/>
<dbReference type="SMART" id="SM00226">
    <property type="entry name" value="LMWPc"/>
    <property type="match status" value="1"/>
</dbReference>
<sequence length="159" mass="17586">MRRVLFVCLGNICRSPTAHGIFQQRVEEAGLGERIHIDSAGTGDWHVGRPPDSRMQEAALQRGYDLSPLRARQVSAEDFHHFDHILAMDNSNLADLRDIQPAGGAEPRLLLDYARAADTSEVPDPYYGGEAGFYQVIDLVEDAAEGLLKTLRQELGELS</sequence>
<feature type="active site" evidence="5">
    <location>
        <position position="14"/>
    </location>
</feature>
<dbReference type="Proteomes" id="UP000596063">
    <property type="component" value="Chromosome"/>
</dbReference>
<feature type="active site" description="Nucleophile" evidence="5">
    <location>
        <position position="8"/>
    </location>
</feature>
<keyword evidence="8" id="KW-1185">Reference proteome</keyword>
<protein>
    <recommendedName>
        <fullName evidence="2">protein-tyrosine-phosphatase</fullName>
        <ecNumber evidence="2">3.1.3.48</ecNumber>
    </recommendedName>
</protein>
<dbReference type="GO" id="GO:0004725">
    <property type="term" value="F:protein tyrosine phosphatase activity"/>
    <property type="evidence" value="ECO:0007669"/>
    <property type="project" value="UniProtKB-EC"/>
</dbReference>